<keyword evidence="1" id="KW-0808">Transferase</keyword>
<dbReference type="CDD" id="cd02440">
    <property type="entry name" value="AdoMet_MTases"/>
    <property type="match status" value="1"/>
</dbReference>
<evidence type="ECO:0000313" key="1">
    <source>
        <dbReference type="EMBL" id="PTX61512.1"/>
    </source>
</evidence>
<dbReference type="OrthoDB" id="9770553at2"/>
<dbReference type="InterPro" id="IPR029063">
    <property type="entry name" value="SAM-dependent_MTases_sf"/>
</dbReference>
<gene>
    <name evidence="1" type="ORF">C8N46_104155</name>
</gene>
<reference evidence="1 2" key="1">
    <citation type="submission" date="2018-04" db="EMBL/GenBank/DDBJ databases">
        <title>Genomic Encyclopedia of Archaeal and Bacterial Type Strains, Phase II (KMG-II): from individual species to whole genera.</title>
        <authorList>
            <person name="Goeker M."/>
        </authorList>
    </citation>
    <scope>NUCLEOTIDE SEQUENCE [LARGE SCALE GENOMIC DNA]</scope>
    <source>
        <strain evidence="1 2">DSM 25731</strain>
    </source>
</reference>
<name>A0A2T6BZL1_9FLAO</name>
<dbReference type="RefSeq" id="WP_108114747.1">
    <property type="nucleotide sequence ID" value="NZ_QBKT01000004.1"/>
</dbReference>
<dbReference type="GO" id="GO:0032259">
    <property type="term" value="P:methylation"/>
    <property type="evidence" value="ECO:0007669"/>
    <property type="project" value="UniProtKB-KW"/>
</dbReference>
<protein>
    <submittedName>
        <fullName evidence="1">Methyltransferase family protein</fullName>
    </submittedName>
</protein>
<comment type="caution">
    <text evidence="1">The sequence shown here is derived from an EMBL/GenBank/DDBJ whole genome shotgun (WGS) entry which is preliminary data.</text>
</comment>
<proteinExistence type="predicted"/>
<evidence type="ECO:0000313" key="2">
    <source>
        <dbReference type="Proteomes" id="UP000244090"/>
    </source>
</evidence>
<dbReference type="Pfam" id="PF13489">
    <property type="entry name" value="Methyltransf_23"/>
    <property type="match status" value="1"/>
</dbReference>
<dbReference type="GO" id="GO:0008168">
    <property type="term" value="F:methyltransferase activity"/>
    <property type="evidence" value="ECO:0007669"/>
    <property type="project" value="UniProtKB-KW"/>
</dbReference>
<dbReference type="PANTHER" id="PTHR43861">
    <property type="entry name" value="TRANS-ACONITATE 2-METHYLTRANSFERASE-RELATED"/>
    <property type="match status" value="1"/>
</dbReference>
<dbReference type="EMBL" id="QBKT01000004">
    <property type="protein sequence ID" value="PTX61512.1"/>
    <property type="molecule type" value="Genomic_DNA"/>
</dbReference>
<sequence length="271" mass="32234">MSDTRLQEVLEVNKKQKEFYNVKKKNFATRLWSFMRNKLLSDFRKELQINEQVYEKHKTWLGDLSDKKVLDLGCYAGNHLSLYLAENAKSYLGIDLSDKAIGQLNERLKDIPNAKAEAVDFLSPEFKETDFDIIYAYGVLHHFESLDLLFDKLKEKLADDGILISYDPLKTSLPLRIIRGLYRPFQSDADWEWPFTKKTVQRFHKEFNVVERRAILGSSKWAFFLNLLPMRAEKKLNYIKKLHQKDWEQSKTNDRHLYKCMHLTMLMKEHY</sequence>
<dbReference type="Gene3D" id="3.40.50.150">
    <property type="entry name" value="Vaccinia Virus protein VP39"/>
    <property type="match status" value="1"/>
</dbReference>
<accession>A0A2T6BZL1</accession>
<dbReference type="PANTHER" id="PTHR43861:SF6">
    <property type="entry name" value="METHYLTRANSFERASE TYPE 11"/>
    <property type="match status" value="1"/>
</dbReference>
<organism evidence="1 2">
    <name type="scientific">Kordia periserrulae</name>
    <dbReference type="NCBI Taxonomy" id="701523"/>
    <lineage>
        <taxon>Bacteria</taxon>
        <taxon>Pseudomonadati</taxon>
        <taxon>Bacteroidota</taxon>
        <taxon>Flavobacteriia</taxon>
        <taxon>Flavobacteriales</taxon>
        <taxon>Flavobacteriaceae</taxon>
        <taxon>Kordia</taxon>
    </lineage>
</organism>
<keyword evidence="2" id="KW-1185">Reference proteome</keyword>
<dbReference type="Proteomes" id="UP000244090">
    <property type="component" value="Unassembled WGS sequence"/>
</dbReference>
<dbReference type="AlphaFoldDB" id="A0A2T6BZL1"/>
<dbReference type="SUPFAM" id="SSF53335">
    <property type="entry name" value="S-adenosyl-L-methionine-dependent methyltransferases"/>
    <property type="match status" value="1"/>
</dbReference>
<keyword evidence="1" id="KW-0489">Methyltransferase</keyword>